<comment type="cofactor">
    <cofactor evidence="3">
        <name>Zn(2+)</name>
        <dbReference type="ChEBI" id="CHEBI:29105"/>
    </cofactor>
    <text evidence="3">Binds 2 Zn(2+) ions per subunit. One is catalytic and the other provides a structural contribution.</text>
</comment>
<evidence type="ECO:0000313" key="7">
    <source>
        <dbReference type="Proteomes" id="UP000217473"/>
    </source>
</evidence>
<reference evidence="5" key="3">
    <citation type="journal article" date="2021" name="Front. Microbiol.">
        <title>Presence and Characterization of a Novel cfr-Carrying Tn558 Transposon Derivative in Staphylococcus delphini Isolated From Retail Food.</title>
        <authorList>
            <person name="Zhang F."/>
            <person name="Wu S."/>
            <person name="Huang J."/>
            <person name="Yang R."/>
            <person name="Zhang J."/>
            <person name="Lei T."/>
            <person name="Dai J."/>
            <person name="Ding Y."/>
            <person name="Xue L."/>
            <person name="Wang J."/>
            <person name="Chen M."/>
            <person name="Wu Q."/>
        </authorList>
    </citation>
    <scope>NUCLEOTIDE SEQUENCE</scope>
    <source>
        <strain evidence="5">2794-1</strain>
    </source>
</reference>
<dbReference type="NCBIfam" id="TIGR00167">
    <property type="entry name" value="cbbA"/>
    <property type="match status" value="1"/>
</dbReference>
<dbReference type="PIRSF" id="PIRSF001359">
    <property type="entry name" value="F_bP_aldolase_II"/>
    <property type="match status" value="1"/>
</dbReference>
<dbReference type="GO" id="GO:0005975">
    <property type="term" value="P:carbohydrate metabolic process"/>
    <property type="evidence" value="ECO:0007669"/>
    <property type="project" value="InterPro"/>
</dbReference>
<keyword evidence="8" id="KW-1185">Reference proteome</keyword>
<dbReference type="Proteomes" id="UP000217473">
    <property type="component" value="Unassembled WGS sequence"/>
</dbReference>
<dbReference type="GO" id="GO:0008270">
    <property type="term" value="F:zinc ion binding"/>
    <property type="evidence" value="ECO:0007669"/>
    <property type="project" value="InterPro"/>
</dbReference>
<dbReference type="InterPro" id="IPR013785">
    <property type="entry name" value="Aldolase_TIM"/>
</dbReference>
<evidence type="ECO:0000313" key="5">
    <source>
        <dbReference type="EMBL" id="QUM69646.1"/>
    </source>
</evidence>
<dbReference type="PANTHER" id="PTHR30304:SF0">
    <property type="entry name" value="D-TAGATOSE-1,6-BISPHOSPHATE ALDOLASE SUBUNIT GATY-RELATED"/>
    <property type="match status" value="1"/>
</dbReference>
<keyword evidence="3" id="KW-0862">Zinc</keyword>
<dbReference type="InterPro" id="IPR000771">
    <property type="entry name" value="FBA_II"/>
</dbReference>
<feature type="active site" description="Proton donor" evidence="1">
    <location>
        <position position="80"/>
    </location>
</feature>
<evidence type="ECO:0000256" key="2">
    <source>
        <dbReference type="PIRSR" id="PIRSR001359-2"/>
    </source>
</evidence>
<gene>
    <name evidence="4" type="ORF">B5C07_03245</name>
    <name evidence="6" type="ORF">CDL68_07005</name>
    <name evidence="5" type="ORF">IPU22_01465</name>
</gene>
<sequence length="279" mass="30730">MKEALTKAYKEHYAVPQINVNGLIWIEGILLAAEKKNSPIILGTTDKIIDFLGGYEFINQLIHLKAKSLNITIPYYVHLDHGSSVESCYKAIDAGYDSVMYDGSQLPLAENILNTNKVVKYAHESGINTEGEIGAIGGNEDGMEHQIAYASIDDCLEIVSQTHIDSLAPALGSVHGKYKGEPQLGFEVMQELNERLQMPLVLHGASGLSDNDLKRAIQYGHSKINFNTEINIEWSGKMRTILNENPELFNPKTIISPTITTIQSTVENIIDKCGSTNKA</sequence>
<dbReference type="SUPFAM" id="SSF51569">
    <property type="entry name" value="Aldolase"/>
    <property type="match status" value="1"/>
</dbReference>
<feature type="binding site" evidence="2">
    <location>
        <begin position="225"/>
        <end position="228"/>
    </location>
    <ligand>
        <name>dihydroxyacetone phosphate</name>
        <dbReference type="ChEBI" id="CHEBI:57642"/>
    </ligand>
</feature>
<evidence type="ECO:0000313" key="4">
    <source>
        <dbReference type="EMBL" id="PCF51526.1"/>
    </source>
</evidence>
<dbReference type="RefSeq" id="WP_096541761.1">
    <property type="nucleotide sequence ID" value="NZ_CP063367.1"/>
</dbReference>
<name>A0AAQ0M4B2_9STAP</name>
<keyword evidence="3" id="KW-0479">Metal-binding</keyword>
<dbReference type="Pfam" id="PF01116">
    <property type="entry name" value="F_bP_aldolase"/>
    <property type="match status" value="1"/>
</dbReference>
<feature type="binding site" evidence="3">
    <location>
        <position position="132"/>
    </location>
    <ligand>
        <name>Zn(2+)</name>
        <dbReference type="ChEBI" id="CHEBI:29105"/>
        <label>2</label>
    </ligand>
</feature>
<dbReference type="InterPro" id="IPR050246">
    <property type="entry name" value="Class_II_FBP_aldolase"/>
</dbReference>
<evidence type="ECO:0000313" key="6">
    <source>
        <dbReference type="EMBL" id="RIZ53422.1"/>
    </source>
</evidence>
<dbReference type="PANTHER" id="PTHR30304">
    <property type="entry name" value="D-TAGATOSE-1,6-BISPHOSPHATE ALDOLASE"/>
    <property type="match status" value="1"/>
</dbReference>
<reference evidence="6 8" key="2">
    <citation type="submission" date="2017-06" db="EMBL/GenBank/DDBJ databases">
        <title>Identification of a new gene, sdsY, involved in staphylococcal internalization in non-professional phagocytic cells (NPPCs).</title>
        <authorList>
            <person name="Maali Y."/>
            <person name="Martins-Simoes P."/>
            <person name="Trouillet-Assant S."/>
            <person name="Laurent F."/>
            <person name="Diot A."/>
            <person name="Verhoeven P."/>
            <person name="Bouvard D."/>
            <person name="Vandenesch F."/>
            <person name="Bes M."/>
        </authorList>
    </citation>
    <scope>NUCLEOTIDE SEQUENCE [LARGE SCALE GENOMIC DNA]</scope>
    <source>
        <strain evidence="6 8">Heidy</strain>
    </source>
</reference>
<feature type="binding site" evidence="3">
    <location>
        <position position="81"/>
    </location>
    <ligand>
        <name>Zn(2+)</name>
        <dbReference type="ChEBI" id="CHEBI:29105"/>
        <label>1</label>
        <note>catalytic</note>
    </ligand>
</feature>
<proteinExistence type="predicted"/>
<evidence type="ECO:0000256" key="1">
    <source>
        <dbReference type="PIRSR" id="PIRSR001359-1"/>
    </source>
</evidence>
<dbReference type="EMBL" id="CP063367">
    <property type="protein sequence ID" value="QUM69646.1"/>
    <property type="molecule type" value="Genomic_DNA"/>
</dbReference>
<dbReference type="CDD" id="cd00947">
    <property type="entry name" value="TBP_aldolase_IIB"/>
    <property type="match status" value="1"/>
</dbReference>
<dbReference type="Proteomes" id="UP000266198">
    <property type="component" value="Unassembled WGS sequence"/>
</dbReference>
<dbReference type="Proteomes" id="UP000675994">
    <property type="component" value="Chromosome"/>
</dbReference>
<feature type="binding site" evidence="2">
    <location>
        <position position="176"/>
    </location>
    <ligand>
        <name>dihydroxyacetone phosphate</name>
        <dbReference type="ChEBI" id="CHEBI:57642"/>
    </ligand>
</feature>
<feature type="binding site" evidence="3">
    <location>
        <position position="175"/>
    </location>
    <ligand>
        <name>Zn(2+)</name>
        <dbReference type="ChEBI" id="CHEBI:29105"/>
        <label>1</label>
        <note>catalytic</note>
    </ligand>
</feature>
<feature type="binding site" evidence="3">
    <location>
        <position position="102"/>
    </location>
    <ligand>
        <name>Zn(2+)</name>
        <dbReference type="ChEBI" id="CHEBI:29105"/>
        <label>2</label>
    </ligand>
</feature>
<protein>
    <submittedName>
        <fullName evidence="4">6-phospho-5-dehydro-2-deoxy-D-gluconate aldolase</fullName>
    </submittedName>
    <submittedName>
        <fullName evidence="5">Ketose-bisphosphate aldolase</fullName>
    </submittedName>
</protein>
<evidence type="ECO:0000313" key="8">
    <source>
        <dbReference type="Proteomes" id="UP000266198"/>
    </source>
</evidence>
<dbReference type="GO" id="GO:0016832">
    <property type="term" value="F:aldehyde-lyase activity"/>
    <property type="evidence" value="ECO:0007669"/>
    <property type="project" value="InterPro"/>
</dbReference>
<feature type="binding site" evidence="3">
    <location>
        <position position="203"/>
    </location>
    <ligand>
        <name>Zn(2+)</name>
        <dbReference type="ChEBI" id="CHEBI:29105"/>
        <label>1</label>
        <note>catalytic</note>
    </ligand>
</feature>
<evidence type="ECO:0000256" key="3">
    <source>
        <dbReference type="PIRSR" id="PIRSR001359-3"/>
    </source>
</evidence>
<reference evidence="4 7" key="1">
    <citation type="journal article" date="2017" name="PLoS ONE">
        <title>Development of a real-time PCR for detection of Staphylococcus pseudintermedius using a novel automated comparison of whole-genome sequences.</title>
        <authorList>
            <person name="Verstappen K.M."/>
            <person name="Huijbregts L."/>
            <person name="Spaninks M."/>
            <person name="Wagenaar J.A."/>
            <person name="Fluit A.C."/>
            <person name="Duim B."/>
        </authorList>
    </citation>
    <scope>NUCLEOTIDE SEQUENCE [LARGE SCALE GENOMIC DNA]</scope>
    <source>
        <strain evidence="4 7">15S02591-1</strain>
    </source>
</reference>
<dbReference type="EMBL" id="MWUR01000004">
    <property type="protein sequence ID" value="PCF51526.1"/>
    <property type="molecule type" value="Genomic_DNA"/>
</dbReference>
<dbReference type="EMBL" id="NIPK01000012">
    <property type="protein sequence ID" value="RIZ53422.1"/>
    <property type="molecule type" value="Genomic_DNA"/>
</dbReference>
<feature type="binding site" evidence="2">
    <location>
        <begin position="204"/>
        <end position="206"/>
    </location>
    <ligand>
        <name>dihydroxyacetone phosphate</name>
        <dbReference type="ChEBI" id="CHEBI:57642"/>
    </ligand>
</feature>
<dbReference type="AlphaFoldDB" id="A0AAQ0M4B2"/>
<organism evidence="4 7">
    <name type="scientific">Staphylococcus delphini</name>
    <dbReference type="NCBI Taxonomy" id="53344"/>
    <lineage>
        <taxon>Bacteria</taxon>
        <taxon>Bacillati</taxon>
        <taxon>Bacillota</taxon>
        <taxon>Bacilli</taxon>
        <taxon>Bacillales</taxon>
        <taxon>Staphylococcaceae</taxon>
        <taxon>Staphylococcus</taxon>
        <taxon>Staphylococcus intermedius group</taxon>
    </lineage>
</organism>
<accession>A0AAQ0M4B2</accession>
<dbReference type="Gene3D" id="3.20.20.70">
    <property type="entry name" value="Aldolase class I"/>
    <property type="match status" value="1"/>
</dbReference>